<protein>
    <submittedName>
        <fullName evidence="2">Uncharacterized protein</fullName>
    </submittedName>
</protein>
<sequence length="250" mass="27344">MSAKAAEANEDQIPSYEESIASAPAPQYTGSSQKTTSTPFQQRIREQRQRRIASILLNNVEPAISQHLEDASNDMTLILVAPDAFPNTSPVATSSIMSPSVTKPTTLIRLAGDDLRTAFLTSWQVVQDLSDTLIRSMVDPSTIPQLQAQLPEVSSETAAASLPERPPPKSWFKRTFGMPPADHDPTGQTGKWNLGWRSEENPAMMARTITTNEVVITAKLVDVSFRIESALGLLESTTVKSLWLDVLVRA</sequence>
<dbReference type="eggNOG" id="ENOG502T1VM">
    <property type="taxonomic scope" value="Eukaryota"/>
</dbReference>
<dbReference type="InParanoid" id="W2RMB5"/>
<evidence type="ECO:0000256" key="1">
    <source>
        <dbReference type="SAM" id="MobiDB-lite"/>
    </source>
</evidence>
<dbReference type="EMBL" id="KB822724">
    <property type="protein sequence ID" value="ETN37440.1"/>
    <property type="molecule type" value="Genomic_DNA"/>
</dbReference>
<evidence type="ECO:0000313" key="2">
    <source>
        <dbReference type="EMBL" id="ETN37440.1"/>
    </source>
</evidence>
<dbReference type="GeneID" id="19975770"/>
<keyword evidence="3" id="KW-1185">Reference proteome</keyword>
<dbReference type="HOGENOM" id="CLU_1111354_0_0_1"/>
<dbReference type="Proteomes" id="UP000030752">
    <property type="component" value="Unassembled WGS sequence"/>
</dbReference>
<reference evidence="2 3" key="1">
    <citation type="submission" date="2013-03" db="EMBL/GenBank/DDBJ databases">
        <title>The Genome Sequence of Phialophora europaea CBS 101466.</title>
        <authorList>
            <consortium name="The Broad Institute Genomics Platform"/>
            <person name="Cuomo C."/>
            <person name="de Hoog S."/>
            <person name="Gorbushina A."/>
            <person name="Walker B."/>
            <person name="Young S.K."/>
            <person name="Zeng Q."/>
            <person name="Gargeya S."/>
            <person name="Fitzgerald M."/>
            <person name="Haas B."/>
            <person name="Abouelleil A."/>
            <person name="Allen A.W."/>
            <person name="Alvarado L."/>
            <person name="Arachchi H.M."/>
            <person name="Berlin A.M."/>
            <person name="Chapman S.B."/>
            <person name="Gainer-Dewar J."/>
            <person name="Goldberg J."/>
            <person name="Griggs A."/>
            <person name="Gujja S."/>
            <person name="Hansen M."/>
            <person name="Howarth C."/>
            <person name="Imamovic A."/>
            <person name="Ireland A."/>
            <person name="Larimer J."/>
            <person name="McCowan C."/>
            <person name="Murphy C."/>
            <person name="Pearson M."/>
            <person name="Poon T.W."/>
            <person name="Priest M."/>
            <person name="Roberts A."/>
            <person name="Saif S."/>
            <person name="Shea T."/>
            <person name="Sisk P."/>
            <person name="Sykes S."/>
            <person name="Wortman J."/>
            <person name="Nusbaum C."/>
            <person name="Birren B."/>
        </authorList>
    </citation>
    <scope>NUCLEOTIDE SEQUENCE [LARGE SCALE GENOMIC DNA]</scope>
    <source>
        <strain evidence="2 3">CBS 101466</strain>
    </source>
</reference>
<dbReference type="VEuPathDB" id="FungiDB:HMPREF1541_08431"/>
<name>W2RMB5_CYPE1</name>
<organism evidence="2 3">
    <name type="scientific">Cyphellophora europaea (strain CBS 101466)</name>
    <name type="common">Phialophora europaea</name>
    <dbReference type="NCBI Taxonomy" id="1220924"/>
    <lineage>
        <taxon>Eukaryota</taxon>
        <taxon>Fungi</taxon>
        <taxon>Dikarya</taxon>
        <taxon>Ascomycota</taxon>
        <taxon>Pezizomycotina</taxon>
        <taxon>Eurotiomycetes</taxon>
        <taxon>Chaetothyriomycetidae</taxon>
        <taxon>Chaetothyriales</taxon>
        <taxon>Cyphellophoraceae</taxon>
        <taxon>Cyphellophora</taxon>
    </lineage>
</organism>
<feature type="compositionally biased region" description="Polar residues" evidence="1">
    <location>
        <begin position="28"/>
        <end position="40"/>
    </location>
</feature>
<dbReference type="RefSeq" id="XP_008720972.1">
    <property type="nucleotide sequence ID" value="XM_008722750.1"/>
</dbReference>
<accession>W2RMB5</accession>
<dbReference type="AlphaFoldDB" id="W2RMB5"/>
<proteinExistence type="predicted"/>
<evidence type="ECO:0000313" key="3">
    <source>
        <dbReference type="Proteomes" id="UP000030752"/>
    </source>
</evidence>
<feature type="region of interest" description="Disordered" evidence="1">
    <location>
        <begin position="1"/>
        <end position="44"/>
    </location>
</feature>
<dbReference type="OrthoDB" id="3914029at2759"/>
<gene>
    <name evidence="2" type="ORF">HMPREF1541_08431</name>
</gene>